<keyword evidence="1" id="KW-0677">Repeat</keyword>
<reference evidence="4 5" key="1">
    <citation type="submission" date="2020-09" db="EMBL/GenBank/DDBJ databases">
        <title>Characterization and genome sequencing of Ruminiclostridium sp. nov. MA18.</title>
        <authorList>
            <person name="Rettenmaier R."/>
            <person name="Kowollik M.-L."/>
            <person name="Liebl W."/>
            <person name="Zverlov V."/>
        </authorList>
    </citation>
    <scope>NUCLEOTIDE SEQUENCE [LARGE SCALE GENOMIC DNA]</scope>
    <source>
        <strain evidence="4 5">MA18</strain>
    </source>
</reference>
<dbReference type="KEGG" id="rher:EHE19_007850"/>
<dbReference type="AlphaFoldDB" id="A0A4U7JJT4"/>
<keyword evidence="5" id="KW-1185">Reference proteome</keyword>
<dbReference type="OrthoDB" id="1738107at2"/>
<dbReference type="PANTHER" id="PTHR43308:SF5">
    <property type="entry name" value="S-LAYER PROTEIN _ PEPTIDOGLYCAN ENDO-BETA-N-ACETYLGLUCOSAMINIDASE"/>
    <property type="match status" value="1"/>
</dbReference>
<dbReference type="PANTHER" id="PTHR43308">
    <property type="entry name" value="OUTER MEMBRANE PROTEIN ALPHA-RELATED"/>
    <property type="match status" value="1"/>
</dbReference>
<accession>A0A4U7JJT4</accession>
<name>A0A4U7JJT4_9FIRM</name>
<proteinExistence type="predicted"/>
<evidence type="ECO:0000256" key="2">
    <source>
        <dbReference type="SAM" id="SignalP"/>
    </source>
</evidence>
<dbReference type="PROSITE" id="PS51272">
    <property type="entry name" value="SLH"/>
    <property type="match status" value="1"/>
</dbReference>
<dbReference type="InterPro" id="IPR051465">
    <property type="entry name" value="Cell_Envelope_Struct_Comp"/>
</dbReference>
<dbReference type="RefSeq" id="WP_137696464.1">
    <property type="nucleotide sequence ID" value="NZ_CP061336.1"/>
</dbReference>
<feature type="domain" description="SLH" evidence="3">
    <location>
        <begin position="27"/>
        <end position="90"/>
    </location>
</feature>
<feature type="chain" id="PRO_5039665396" evidence="2">
    <location>
        <begin position="21"/>
        <end position="431"/>
    </location>
</feature>
<feature type="signal peptide" evidence="2">
    <location>
        <begin position="1"/>
        <end position="20"/>
    </location>
</feature>
<dbReference type="InterPro" id="IPR001119">
    <property type="entry name" value="SLH_dom"/>
</dbReference>
<dbReference type="Pfam" id="PF00395">
    <property type="entry name" value="SLH"/>
    <property type="match status" value="2"/>
</dbReference>
<evidence type="ECO:0000259" key="3">
    <source>
        <dbReference type="PROSITE" id="PS51272"/>
    </source>
</evidence>
<evidence type="ECO:0000256" key="1">
    <source>
        <dbReference type="ARBA" id="ARBA00022737"/>
    </source>
</evidence>
<sequence>MRNLKRALFILLAMAIVSFANISSISEAAAFSDVASNAWYYEYVNRLVSLKITAGIGNNKYGPNNSVTRAEFVTFLCKAIGLTQIEGYTYKDTQNHWSSKWLSAAVEANFIDKNTEFYPNKAITRQEAVEMLCRSINLEESTENTSPYSDVKSEIGYSNRAFEEYLMLGSVVNGQRYFYPLNNIKRSEVAAVIVNLVDYIADAESYKAAKIAELDQKEQKAREEKEEAERYAAWKESVKHISPELLNNTQGLYKGSVYESNKYLIDQSGYLSGWGKDYGMTEEEFADEIVRVGSKFLLSWYNADYTKIDKLKVDLKDILETNTIKNSLQDNLDYIKNNKFIAEGKFYTSKGLIVCTDSGSLGLRGTIKFRYLKPTSTNVLSSEIVSGTGKIMQVGVWYEQDYQVSFYPEKIGLKTTAMHAISKVRISQIKD</sequence>
<dbReference type="Proteomes" id="UP000306409">
    <property type="component" value="Chromosome"/>
</dbReference>
<dbReference type="EMBL" id="CP061336">
    <property type="protein sequence ID" value="QNU68308.1"/>
    <property type="molecule type" value="Genomic_DNA"/>
</dbReference>
<keyword evidence="2" id="KW-0732">Signal</keyword>
<gene>
    <name evidence="4" type="ORF">EHE19_007850</name>
</gene>
<organism evidence="4 5">
    <name type="scientific">Ruminiclostridium herbifermentans</name>
    <dbReference type="NCBI Taxonomy" id="2488810"/>
    <lineage>
        <taxon>Bacteria</taxon>
        <taxon>Bacillati</taxon>
        <taxon>Bacillota</taxon>
        <taxon>Clostridia</taxon>
        <taxon>Eubacteriales</taxon>
        <taxon>Oscillospiraceae</taxon>
        <taxon>Ruminiclostridium</taxon>
    </lineage>
</organism>
<evidence type="ECO:0000313" key="4">
    <source>
        <dbReference type="EMBL" id="QNU68308.1"/>
    </source>
</evidence>
<evidence type="ECO:0000313" key="5">
    <source>
        <dbReference type="Proteomes" id="UP000306409"/>
    </source>
</evidence>
<protein>
    <submittedName>
        <fullName evidence="4">S-layer homology domain-containing protein</fullName>
    </submittedName>
</protein>